<dbReference type="Proteomes" id="UP000589626">
    <property type="component" value="Unassembled WGS sequence"/>
</dbReference>
<accession>A0A7W4VV53</accession>
<sequence length="47" mass="5259">MRTAARTAWLLATHLWTTAPEPPLWTIRGALLSRDVIRTVEGDTLTV</sequence>
<protein>
    <submittedName>
        <fullName evidence="1">Uncharacterized protein</fullName>
    </submittedName>
</protein>
<name>A0A7W4VV53_9ACTN</name>
<evidence type="ECO:0000313" key="1">
    <source>
        <dbReference type="EMBL" id="MBB3042366.1"/>
    </source>
</evidence>
<dbReference type="EMBL" id="JACHWR010000002">
    <property type="protein sequence ID" value="MBB3042366.1"/>
    <property type="molecule type" value="Genomic_DNA"/>
</dbReference>
<comment type="caution">
    <text evidence="1">The sequence shown here is derived from an EMBL/GenBank/DDBJ whole genome shotgun (WGS) entry which is preliminary data.</text>
</comment>
<proteinExistence type="predicted"/>
<evidence type="ECO:0000313" key="2">
    <source>
        <dbReference type="Proteomes" id="UP000589626"/>
    </source>
</evidence>
<organism evidence="1 2">
    <name type="scientific">Nocardioides soli</name>
    <dbReference type="NCBI Taxonomy" id="1036020"/>
    <lineage>
        <taxon>Bacteria</taxon>
        <taxon>Bacillati</taxon>
        <taxon>Actinomycetota</taxon>
        <taxon>Actinomycetes</taxon>
        <taxon>Propionibacteriales</taxon>
        <taxon>Nocardioidaceae</taxon>
        <taxon>Nocardioides</taxon>
    </lineage>
</organism>
<dbReference type="AlphaFoldDB" id="A0A7W4VV53"/>
<keyword evidence="2" id="KW-1185">Reference proteome</keyword>
<reference evidence="1 2" key="1">
    <citation type="submission" date="2020-08" db="EMBL/GenBank/DDBJ databases">
        <title>Sequencing the genomes of 1000 actinobacteria strains.</title>
        <authorList>
            <person name="Klenk H.-P."/>
        </authorList>
    </citation>
    <scope>NUCLEOTIDE SEQUENCE [LARGE SCALE GENOMIC DNA]</scope>
    <source>
        <strain evidence="1 2">DSM 105498</strain>
    </source>
</reference>
<gene>
    <name evidence="1" type="ORF">FHU40_002184</name>
</gene>